<organism evidence="3 4">
    <name type="scientific">Halocaridina rubra</name>
    <name type="common">Hawaiian red shrimp</name>
    <dbReference type="NCBI Taxonomy" id="373956"/>
    <lineage>
        <taxon>Eukaryota</taxon>
        <taxon>Metazoa</taxon>
        <taxon>Ecdysozoa</taxon>
        <taxon>Arthropoda</taxon>
        <taxon>Crustacea</taxon>
        <taxon>Multicrustacea</taxon>
        <taxon>Malacostraca</taxon>
        <taxon>Eumalacostraca</taxon>
        <taxon>Eucarida</taxon>
        <taxon>Decapoda</taxon>
        <taxon>Pleocyemata</taxon>
        <taxon>Caridea</taxon>
        <taxon>Atyoidea</taxon>
        <taxon>Atyidae</taxon>
        <taxon>Halocaridina</taxon>
    </lineage>
</organism>
<name>A0AAN8XVJ2_HALRR</name>
<dbReference type="InterPro" id="IPR029044">
    <property type="entry name" value="Nucleotide-diphossugar_trans"/>
</dbReference>
<keyword evidence="4" id="KW-1185">Reference proteome</keyword>
<dbReference type="Proteomes" id="UP001381693">
    <property type="component" value="Unassembled WGS sequence"/>
</dbReference>
<keyword evidence="1" id="KW-1133">Transmembrane helix</keyword>
<evidence type="ECO:0000256" key="1">
    <source>
        <dbReference type="SAM" id="Phobius"/>
    </source>
</evidence>
<dbReference type="PANTHER" id="PTHR13627:SF34">
    <property type="entry name" value="RIBITOL-5-PHOSPHATE TRANSFERASE"/>
    <property type="match status" value="1"/>
</dbReference>
<reference evidence="3 4" key="1">
    <citation type="submission" date="2023-11" db="EMBL/GenBank/DDBJ databases">
        <title>Halocaridina rubra genome assembly.</title>
        <authorList>
            <person name="Smith C."/>
        </authorList>
    </citation>
    <scope>NUCLEOTIDE SEQUENCE [LARGE SCALE GENOMIC DNA]</scope>
    <source>
        <strain evidence="3">EP-1</strain>
        <tissue evidence="3">Whole</tissue>
    </source>
</reference>
<sequence>VNFTFSSMIPWSWLWRRGIVLLLVGVIIFSLFFNNPKPLRDPPVLKNAELPSNSTEALRNEKNISETTDITSKNAPITISSSQSTLCTPCSAEIACSSKRQSYIGESTSASYTKPPMEVAYRRELASTISYVERQITRMAGHRAVIDAKLALILRGLVEELDPRRVSLVSATYQLKPSYSFINKTRHVCPEVLMGRRYDHPYYQHGIESQNCSNVPKLSQVLSIILPAHSWRSAAVSFVISKIREVYDIPIIAVVSNVTRSQLRNKGVKIVVSNKNYSEGTVLNQLVKHSKTPFVFLGTSLSHFSNQSSLERLVRVLDEVDHVKVAGGAARDLKGHWIHGCLQVHIANYKASYKLGYYHSSNDCMHCDDLLTPFITTRKLINRIPFRDELNGPALYRDWFVRVREAGHLIVTCPDVMFFINSHIDVKYQNWLSFAQRWALQTVESYTGDRYKFPCEGIGIGCNKTHFITKSLLLPPCCIASAHHDIGMLVDFAESLGLDYELQAGSVLGAVKFGAFLPWDVDHDIYVNCKDFKKWSHQFSAFAKTYKCTPKIKYKNSFLKIMCPSFTLDILCRNQLSKKFLPLAYQNTSTHIWYGGRWTKVMSNPGLFSRNSLGYGILKHVQHSSHFTKTDRSRGYGKPGIWHPCKTPKHHSCLDRYPADGNLPFL</sequence>
<keyword evidence="1" id="KW-0812">Transmembrane</keyword>
<evidence type="ECO:0000313" key="3">
    <source>
        <dbReference type="EMBL" id="KAK7085114.1"/>
    </source>
</evidence>
<comment type="caution">
    <text evidence="3">The sequence shown here is derived from an EMBL/GenBank/DDBJ whole genome shotgun (WGS) entry which is preliminary data.</text>
</comment>
<evidence type="ECO:0000313" key="4">
    <source>
        <dbReference type="Proteomes" id="UP001381693"/>
    </source>
</evidence>
<dbReference type="EMBL" id="JAXCGZ010001899">
    <property type="protein sequence ID" value="KAK7085114.1"/>
    <property type="molecule type" value="Genomic_DNA"/>
</dbReference>
<feature type="domain" description="LicD/FKTN/FKRP nucleotidyltransferase" evidence="2">
    <location>
        <begin position="494"/>
        <end position="548"/>
    </location>
</feature>
<dbReference type="InterPro" id="IPR052613">
    <property type="entry name" value="LicD_transferase"/>
</dbReference>
<dbReference type="InterPro" id="IPR007074">
    <property type="entry name" value="LicD/FKTN/FKRP_NTP_transf"/>
</dbReference>
<protein>
    <recommendedName>
        <fullName evidence="2">LicD/FKTN/FKRP nucleotidyltransferase domain-containing protein</fullName>
    </recommendedName>
</protein>
<dbReference type="PANTHER" id="PTHR13627">
    <property type="entry name" value="FUKUTIN RELATED PROTEIN"/>
    <property type="match status" value="1"/>
</dbReference>
<dbReference type="GO" id="GO:0009100">
    <property type="term" value="P:glycoprotein metabolic process"/>
    <property type="evidence" value="ECO:0007669"/>
    <property type="project" value="UniProtKB-ARBA"/>
</dbReference>
<dbReference type="AlphaFoldDB" id="A0AAN8XVJ2"/>
<keyword evidence="1" id="KW-0472">Membrane</keyword>
<proteinExistence type="predicted"/>
<feature type="transmembrane region" description="Helical" evidence="1">
    <location>
        <begin position="14"/>
        <end position="33"/>
    </location>
</feature>
<dbReference type="Pfam" id="PF04991">
    <property type="entry name" value="LicD"/>
    <property type="match status" value="1"/>
</dbReference>
<accession>A0AAN8XVJ2</accession>
<gene>
    <name evidence="3" type="ORF">SK128_002662</name>
</gene>
<evidence type="ECO:0000259" key="2">
    <source>
        <dbReference type="Pfam" id="PF04991"/>
    </source>
</evidence>
<feature type="non-terminal residue" evidence="3">
    <location>
        <position position="1"/>
    </location>
</feature>
<dbReference type="SUPFAM" id="SSF53448">
    <property type="entry name" value="Nucleotide-diphospho-sugar transferases"/>
    <property type="match status" value="1"/>
</dbReference>